<reference evidence="1 2" key="1">
    <citation type="submission" date="2018-06" db="EMBL/GenBank/DDBJ databases">
        <authorList>
            <consortium name="Pathogen Informatics"/>
            <person name="Doyle S."/>
        </authorList>
    </citation>
    <scope>NUCLEOTIDE SEQUENCE [LARGE SCALE GENOMIC DNA]</scope>
    <source>
        <strain evidence="1 2">NCTC8179</strain>
    </source>
</reference>
<proteinExistence type="predicted"/>
<protein>
    <submittedName>
        <fullName evidence="1">Uncharacterized protein</fullName>
    </submittedName>
</protein>
<name>A0A376ZN81_ECOLX</name>
<dbReference type="EMBL" id="UGEB01000001">
    <property type="protein sequence ID" value="STK66774.1"/>
    <property type="molecule type" value="Genomic_DNA"/>
</dbReference>
<evidence type="ECO:0000313" key="2">
    <source>
        <dbReference type="Proteomes" id="UP000255543"/>
    </source>
</evidence>
<accession>A0A376ZN81</accession>
<gene>
    <name evidence="1" type="ORF">NCTC8179_01787</name>
</gene>
<dbReference type="AlphaFoldDB" id="A0A376ZN81"/>
<dbReference type="Proteomes" id="UP000255543">
    <property type="component" value="Unassembled WGS sequence"/>
</dbReference>
<sequence>MTFEFVNGQRADSPVRAVNADKRTVLLKNLNQRQIVVTLHQAIVNMEKIPLLSFDYVAISTKGFLT</sequence>
<organism evidence="1 2">
    <name type="scientific">Escherichia coli</name>
    <dbReference type="NCBI Taxonomy" id="562"/>
    <lineage>
        <taxon>Bacteria</taxon>
        <taxon>Pseudomonadati</taxon>
        <taxon>Pseudomonadota</taxon>
        <taxon>Gammaproteobacteria</taxon>
        <taxon>Enterobacterales</taxon>
        <taxon>Enterobacteriaceae</taxon>
        <taxon>Escherichia</taxon>
    </lineage>
</organism>
<evidence type="ECO:0000313" key="1">
    <source>
        <dbReference type="EMBL" id="STK66774.1"/>
    </source>
</evidence>